<evidence type="ECO:0000256" key="7">
    <source>
        <dbReference type="ARBA" id="ARBA00023136"/>
    </source>
</evidence>
<dbReference type="SUPFAM" id="SSF52540">
    <property type="entry name" value="P-loop containing nucleoside triphosphate hydrolases"/>
    <property type="match status" value="1"/>
</dbReference>
<dbReference type="FunFam" id="3.40.50.300:FF:000016">
    <property type="entry name" value="Oligopeptide ABC transporter ATP-binding component"/>
    <property type="match status" value="1"/>
</dbReference>
<dbReference type="SMART" id="SM00382">
    <property type="entry name" value="AAA"/>
    <property type="match status" value="1"/>
</dbReference>
<dbReference type="InterPro" id="IPR050388">
    <property type="entry name" value="ABC_Ni/Peptide_Import"/>
</dbReference>
<keyword evidence="4" id="KW-1003">Cell membrane</keyword>
<dbReference type="Pfam" id="PF00005">
    <property type="entry name" value="ABC_tran"/>
    <property type="match status" value="1"/>
</dbReference>
<keyword evidence="7" id="KW-0472">Membrane</keyword>
<dbReference type="PROSITE" id="PS50893">
    <property type="entry name" value="ABC_TRANSPORTER_2"/>
    <property type="match status" value="1"/>
</dbReference>
<dbReference type="InterPro" id="IPR013563">
    <property type="entry name" value="Oligopep_ABC_C"/>
</dbReference>
<dbReference type="GO" id="GO:0015833">
    <property type="term" value="P:peptide transport"/>
    <property type="evidence" value="ECO:0007669"/>
    <property type="project" value="InterPro"/>
</dbReference>
<evidence type="ECO:0000256" key="2">
    <source>
        <dbReference type="ARBA" id="ARBA00005417"/>
    </source>
</evidence>
<keyword evidence="6 9" id="KW-0067">ATP-binding</keyword>
<keyword evidence="3" id="KW-0813">Transport</keyword>
<dbReference type="OrthoDB" id="9802264at2"/>
<organism evidence="9 10">
    <name type="scientific">Evansella caseinilytica</name>
    <dbReference type="NCBI Taxonomy" id="1503961"/>
    <lineage>
        <taxon>Bacteria</taxon>
        <taxon>Bacillati</taxon>
        <taxon>Bacillota</taxon>
        <taxon>Bacilli</taxon>
        <taxon>Bacillales</taxon>
        <taxon>Bacillaceae</taxon>
        <taxon>Evansella</taxon>
    </lineage>
</organism>
<dbReference type="STRING" id="1503961.SAMN05421736_12934"/>
<dbReference type="CDD" id="cd03257">
    <property type="entry name" value="ABC_NikE_OppD_transporters"/>
    <property type="match status" value="1"/>
</dbReference>
<dbReference type="AlphaFoldDB" id="A0A1H3UZQ3"/>
<dbReference type="InterPro" id="IPR003439">
    <property type="entry name" value="ABC_transporter-like_ATP-bd"/>
</dbReference>
<dbReference type="PANTHER" id="PTHR43297">
    <property type="entry name" value="OLIGOPEPTIDE TRANSPORT ATP-BINDING PROTEIN APPD"/>
    <property type="match status" value="1"/>
</dbReference>
<reference evidence="10" key="1">
    <citation type="submission" date="2016-10" db="EMBL/GenBank/DDBJ databases">
        <authorList>
            <person name="Varghese N."/>
            <person name="Submissions S."/>
        </authorList>
    </citation>
    <scope>NUCLEOTIDE SEQUENCE [LARGE SCALE GENOMIC DNA]</scope>
    <source>
        <strain evidence="10">SP</strain>
    </source>
</reference>
<evidence type="ECO:0000256" key="5">
    <source>
        <dbReference type="ARBA" id="ARBA00022741"/>
    </source>
</evidence>
<dbReference type="EMBL" id="FNPI01000029">
    <property type="protein sequence ID" value="SDZ67309.1"/>
    <property type="molecule type" value="Genomic_DNA"/>
</dbReference>
<evidence type="ECO:0000256" key="6">
    <source>
        <dbReference type="ARBA" id="ARBA00022840"/>
    </source>
</evidence>
<comment type="similarity">
    <text evidence="2">Belongs to the ABC transporter superfamily.</text>
</comment>
<dbReference type="Gene3D" id="3.40.50.300">
    <property type="entry name" value="P-loop containing nucleotide triphosphate hydrolases"/>
    <property type="match status" value="1"/>
</dbReference>
<dbReference type="GO" id="GO:0005524">
    <property type="term" value="F:ATP binding"/>
    <property type="evidence" value="ECO:0007669"/>
    <property type="project" value="UniProtKB-KW"/>
</dbReference>
<feature type="domain" description="ABC transporter" evidence="8">
    <location>
        <begin position="20"/>
        <end position="272"/>
    </location>
</feature>
<accession>A0A1H3UZQ3</accession>
<evidence type="ECO:0000313" key="9">
    <source>
        <dbReference type="EMBL" id="SDZ67309.1"/>
    </source>
</evidence>
<dbReference type="GO" id="GO:0016887">
    <property type="term" value="F:ATP hydrolysis activity"/>
    <property type="evidence" value="ECO:0007669"/>
    <property type="project" value="InterPro"/>
</dbReference>
<proteinExistence type="inferred from homology"/>
<keyword evidence="10" id="KW-1185">Reference proteome</keyword>
<dbReference type="PANTHER" id="PTHR43297:SF2">
    <property type="entry name" value="DIPEPTIDE TRANSPORT ATP-BINDING PROTEIN DPPD"/>
    <property type="match status" value="1"/>
</dbReference>
<evidence type="ECO:0000313" key="10">
    <source>
        <dbReference type="Proteomes" id="UP000198935"/>
    </source>
</evidence>
<dbReference type="GO" id="GO:0005886">
    <property type="term" value="C:plasma membrane"/>
    <property type="evidence" value="ECO:0007669"/>
    <property type="project" value="UniProtKB-SubCell"/>
</dbReference>
<name>A0A1H3UZQ3_9BACI</name>
<sequence>MQEQKLREQREKKFQDQQLLEVEGLKTYFYMEGGRVAKAVDGVDFTIKKGETLALVGESGSGKSITSLSIMRLIQSPPGKIVEGSIKLDGKDLLKLSDKEMRKVRGNDIGMIFQEPMTSLNPVFTIGNQISETLIKHKKMSKKEANRRAVDLLKLVGFPRAEQIVNEYPHQLSGGMRQRVMIAIAMSCDPKLLIADEPTTALDVTIQAQILDLMVEMKEKFESSILLITHDLGVVAEVADRVIVMYGGQIVEEASVYELFTNTKHPYTVGLLNSIPKLEGELERLESIPGTVPPAHRFPKGCRFAPRCKHAMEKCHESNPDLLETAPYHKVRCYLFEE</sequence>
<evidence type="ECO:0000256" key="4">
    <source>
        <dbReference type="ARBA" id="ARBA00022475"/>
    </source>
</evidence>
<dbReference type="PROSITE" id="PS00211">
    <property type="entry name" value="ABC_TRANSPORTER_1"/>
    <property type="match status" value="1"/>
</dbReference>
<keyword evidence="5" id="KW-0547">Nucleotide-binding</keyword>
<dbReference type="Proteomes" id="UP000198935">
    <property type="component" value="Unassembled WGS sequence"/>
</dbReference>
<protein>
    <submittedName>
        <fullName evidence="9">Peptide/nickel transport system ATP-binding protein</fullName>
    </submittedName>
</protein>
<dbReference type="InterPro" id="IPR027417">
    <property type="entry name" value="P-loop_NTPase"/>
</dbReference>
<evidence type="ECO:0000256" key="1">
    <source>
        <dbReference type="ARBA" id="ARBA00004202"/>
    </source>
</evidence>
<comment type="subcellular location">
    <subcellularLocation>
        <location evidence="1">Cell membrane</location>
        <topology evidence="1">Peripheral membrane protein</topology>
    </subcellularLocation>
</comment>
<evidence type="ECO:0000256" key="3">
    <source>
        <dbReference type="ARBA" id="ARBA00022448"/>
    </source>
</evidence>
<dbReference type="InterPro" id="IPR017871">
    <property type="entry name" value="ABC_transporter-like_CS"/>
</dbReference>
<dbReference type="InterPro" id="IPR003593">
    <property type="entry name" value="AAA+_ATPase"/>
</dbReference>
<evidence type="ECO:0000259" key="8">
    <source>
        <dbReference type="PROSITE" id="PS50893"/>
    </source>
</evidence>
<dbReference type="NCBIfam" id="TIGR01727">
    <property type="entry name" value="oligo_HPY"/>
    <property type="match status" value="1"/>
</dbReference>
<gene>
    <name evidence="9" type="ORF">SAMN05421736_12934</name>
</gene>
<dbReference type="Pfam" id="PF08352">
    <property type="entry name" value="oligo_HPY"/>
    <property type="match status" value="1"/>
</dbReference>